<dbReference type="SUPFAM" id="SSF53300">
    <property type="entry name" value="vWA-like"/>
    <property type="match status" value="1"/>
</dbReference>
<organism evidence="3 4">
    <name type="scientific">Wenxinia saemankumensis</name>
    <dbReference type="NCBI Taxonomy" id="1447782"/>
    <lineage>
        <taxon>Bacteria</taxon>
        <taxon>Pseudomonadati</taxon>
        <taxon>Pseudomonadota</taxon>
        <taxon>Alphaproteobacteria</taxon>
        <taxon>Rhodobacterales</taxon>
        <taxon>Roseobacteraceae</taxon>
        <taxon>Wenxinia</taxon>
    </lineage>
</organism>
<dbReference type="SMART" id="SM00327">
    <property type="entry name" value="VWA"/>
    <property type="match status" value="1"/>
</dbReference>
<name>A0A1M6GR30_9RHOB</name>
<sequence length="820" mass="86395">MTRLIAALCALLSLAALPTILAAQDGPTDTILVLDGSGSMWGQIDGVNKIVIARDAVGAILGDVPGDQNLGLVVYGHRTRGDCSDIETVIAPAPGTADAIRDFAAGINPRGMTPMTDSVVAAAEALRSTERAATVILVSDGIETCNPDPCAAARVLEETGVDFTAHVIGFDVSSEPEALAQMECLAAETGGLFLTADNAAELSGALQQVVEANAAPPAAPATITLEARIGADGPLVEGPVLWTLDAPDEAPALLVDGEGNPYTAELSPGDITATAYWTIEETTAEATFTVGTENAVQVVAFPEPVLVATLEAADSAPLGGTLSVDWTGPDEPNDYIAVGRPGEDRAINYTYTRDGAPLPLVMPPEAGTYELRYVRSEGDRVLATRPVTVTEVAVSLDAPEDAAAGADVTVTWEGPDYDGDYIAVGLPGEGGAINYAYTRDGAPAALEMPVEPGEYEIRYVLAQGDTVLATRPIAVSDLAPTLQAPETAMAGETVQVAWDGPDYDNDYIAVGRPGEDRSINYTRTRDGNPASLMMPVEPGEYEIRYVLDQGNAVVATRPITVSEVAPSLEAPETAVAGETVQVAWDGPDYDNDYIAVGLPGEDRSINYTRTRDGNPLGLMMPVEPGEYEIRYVLDQGNAVVATRPITISEVKPVLEAAESAPAGSDLSVAWEGPDYDNDYIAVGLPGEDRSINYTRTRDGNPTTLLMPVEPGEYEIRYVLDQGNTIVARRLVTVEPIEARLVAPQTGAAGGTVMVGWDGPDYANDYIAIGVPGEDRSLEYARTNRGNPVELDLPEDAGTYELRYVLDQGNSILARTPFTVE</sequence>
<reference evidence="3 4" key="1">
    <citation type="submission" date="2016-11" db="EMBL/GenBank/DDBJ databases">
        <authorList>
            <person name="Jaros S."/>
            <person name="Januszkiewicz K."/>
            <person name="Wedrychowicz H."/>
        </authorList>
    </citation>
    <scope>NUCLEOTIDE SEQUENCE [LARGE SCALE GENOMIC DNA]</scope>
    <source>
        <strain evidence="3 4">DSM 100565</strain>
    </source>
</reference>
<feature type="domain" description="VWFA" evidence="2">
    <location>
        <begin position="29"/>
        <end position="209"/>
    </location>
</feature>
<dbReference type="InterPro" id="IPR002035">
    <property type="entry name" value="VWF_A"/>
</dbReference>
<dbReference type="STRING" id="1447782.SAMN05444417_2868"/>
<dbReference type="RefSeq" id="WP_073332231.1">
    <property type="nucleotide sequence ID" value="NZ_FQYO01000005.1"/>
</dbReference>
<protein>
    <submittedName>
        <fullName evidence="3">Ca-activated chloride channel family protein</fullName>
    </submittedName>
</protein>
<accession>A0A1M6GR30</accession>
<dbReference type="InterPro" id="IPR036465">
    <property type="entry name" value="vWFA_dom_sf"/>
</dbReference>
<keyword evidence="4" id="KW-1185">Reference proteome</keyword>
<evidence type="ECO:0000256" key="1">
    <source>
        <dbReference type="SAM" id="SignalP"/>
    </source>
</evidence>
<dbReference type="Pfam" id="PF13519">
    <property type="entry name" value="VWA_2"/>
    <property type="match status" value="1"/>
</dbReference>
<dbReference type="EMBL" id="FQYO01000005">
    <property type="protein sequence ID" value="SHJ12350.1"/>
    <property type="molecule type" value="Genomic_DNA"/>
</dbReference>
<evidence type="ECO:0000313" key="3">
    <source>
        <dbReference type="EMBL" id="SHJ12350.1"/>
    </source>
</evidence>
<dbReference type="AlphaFoldDB" id="A0A1M6GR30"/>
<dbReference type="Proteomes" id="UP000184292">
    <property type="component" value="Unassembled WGS sequence"/>
</dbReference>
<feature type="signal peptide" evidence="1">
    <location>
        <begin position="1"/>
        <end position="22"/>
    </location>
</feature>
<evidence type="ECO:0000259" key="2">
    <source>
        <dbReference type="PROSITE" id="PS50234"/>
    </source>
</evidence>
<gene>
    <name evidence="3" type="ORF">SAMN05444417_2868</name>
</gene>
<dbReference type="PROSITE" id="PS50234">
    <property type="entry name" value="VWFA"/>
    <property type="match status" value="1"/>
</dbReference>
<evidence type="ECO:0000313" key="4">
    <source>
        <dbReference type="Proteomes" id="UP000184292"/>
    </source>
</evidence>
<feature type="chain" id="PRO_5013268783" evidence="1">
    <location>
        <begin position="23"/>
        <end position="820"/>
    </location>
</feature>
<proteinExistence type="predicted"/>
<dbReference type="Gene3D" id="3.40.50.410">
    <property type="entry name" value="von Willebrand factor, type A domain"/>
    <property type="match status" value="1"/>
</dbReference>
<keyword evidence="1" id="KW-0732">Signal</keyword>